<dbReference type="InterPro" id="IPR045249">
    <property type="entry name" value="HARBI1-like"/>
</dbReference>
<dbReference type="EMBL" id="CAMAPF010000008">
    <property type="protein sequence ID" value="CAH9058439.1"/>
    <property type="molecule type" value="Genomic_DNA"/>
</dbReference>
<keyword evidence="3" id="KW-1185">Reference proteome</keyword>
<dbReference type="InterPro" id="IPR058353">
    <property type="entry name" value="DUF8040"/>
</dbReference>
<feature type="domain" description="DUF8040" evidence="1">
    <location>
        <begin position="33"/>
        <end position="128"/>
    </location>
</feature>
<accession>A0AAV0C103</accession>
<feature type="non-terminal residue" evidence="2">
    <location>
        <position position="130"/>
    </location>
</feature>
<gene>
    <name evidence="2" type="ORF">CEPIT_LOCUS1239</name>
</gene>
<proteinExistence type="predicted"/>
<dbReference type="AlphaFoldDB" id="A0AAV0C103"/>
<dbReference type="Proteomes" id="UP001152523">
    <property type="component" value="Unassembled WGS sequence"/>
</dbReference>
<comment type="caution">
    <text evidence="2">The sequence shown here is derived from an EMBL/GenBank/DDBJ whole genome shotgun (WGS) entry which is preliminary data.</text>
</comment>
<evidence type="ECO:0000313" key="3">
    <source>
        <dbReference type="Proteomes" id="UP001152523"/>
    </source>
</evidence>
<evidence type="ECO:0000313" key="2">
    <source>
        <dbReference type="EMBL" id="CAH9058439.1"/>
    </source>
</evidence>
<organism evidence="2 3">
    <name type="scientific">Cuscuta epithymum</name>
    <dbReference type="NCBI Taxonomy" id="186058"/>
    <lineage>
        <taxon>Eukaryota</taxon>
        <taxon>Viridiplantae</taxon>
        <taxon>Streptophyta</taxon>
        <taxon>Embryophyta</taxon>
        <taxon>Tracheophyta</taxon>
        <taxon>Spermatophyta</taxon>
        <taxon>Magnoliopsida</taxon>
        <taxon>eudicotyledons</taxon>
        <taxon>Gunneridae</taxon>
        <taxon>Pentapetalae</taxon>
        <taxon>asterids</taxon>
        <taxon>lamiids</taxon>
        <taxon>Solanales</taxon>
        <taxon>Convolvulaceae</taxon>
        <taxon>Cuscuteae</taxon>
        <taxon>Cuscuta</taxon>
        <taxon>Cuscuta subgen. Cuscuta</taxon>
    </lineage>
</organism>
<dbReference type="PANTHER" id="PTHR22930:SF265">
    <property type="entry name" value="MYB_SANT-LIKE DOMAIN, HARBINGER TRANSPOSASE-DERIVED NUCLEASE DOMAIN-CONTAINING PROTEIN"/>
    <property type="match status" value="1"/>
</dbReference>
<evidence type="ECO:0000259" key="1">
    <source>
        <dbReference type="Pfam" id="PF26138"/>
    </source>
</evidence>
<sequence>MDLEAQVLILMLVYYYMRRRSSTLRMRRLRDNNSALSGHAYTQELLEGSNTQCVELMRVSHVGYVLLCNHFRQRNWLSDSKHISVEEKMAIFLTTVGNNQRFRVNKRRFQHSTRTIHICFHEVLQGMMEF</sequence>
<name>A0AAV0C103_9ASTE</name>
<protein>
    <recommendedName>
        <fullName evidence="1">DUF8040 domain-containing protein</fullName>
    </recommendedName>
</protein>
<dbReference type="Pfam" id="PF26138">
    <property type="entry name" value="DUF8040"/>
    <property type="match status" value="1"/>
</dbReference>
<reference evidence="2" key="1">
    <citation type="submission" date="2022-07" db="EMBL/GenBank/DDBJ databases">
        <authorList>
            <person name="Macas J."/>
            <person name="Novak P."/>
            <person name="Neumann P."/>
        </authorList>
    </citation>
    <scope>NUCLEOTIDE SEQUENCE</scope>
</reference>
<dbReference type="PANTHER" id="PTHR22930">
    <property type="match status" value="1"/>
</dbReference>